<keyword evidence="2 11" id="KW-0645">Protease</keyword>
<dbReference type="GO" id="GO:0004252">
    <property type="term" value="F:serine-type endopeptidase activity"/>
    <property type="evidence" value="ECO:0007669"/>
    <property type="project" value="InterPro"/>
</dbReference>
<dbReference type="Pfam" id="PF13365">
    <property type="entry name" value="Trypsin_2"/>
    <property type="match status" value="1"/>
</dbReference>
<feature type="signal peptide" evidence="9">
    <location>
        <begin position="1"/>
        <end position="21"/>
    </location>
</feature>
<dbReference type="InterPro" id="IPR001940">
    <property type="entry name" value="Peptidase_S1C"/>
</dbReference>
<dbReference type="Gene3D" id="2.40.10.120">
    <property type="match status" value="1"/>
</dbReference>
<feature type="binding site" evidence="8">
    <location>
        <position position="124"/>
    </location>
    <ligand>
        <name>substrate</name>
    </ligand>
</feature>
<dbReference type="GO" id="GO:0006508">
    <property type="term" value="P:proteolysis"/>
    <property type="evidence" value="ECO:0007669"/>
    <property type="project" value="UniProtKB-KW"/>
</dbReference>
<feature type="active site" description="Charge relay system" evidence="7">
    <location>
        <position position="230"/>
    </location>
</feature>
<feature type="active site" description="Charge relay system" evidence="7">
    <location>
        <position position="154"/>
    </location>
</feature>
<proteinExistence type="inferred from homology"/>
<evidence type="ECO:0000256" key="1">
    <source>
        <dbReference type="ARBA" id="ARBA00010541"/>
    </source>
</evidence>
<feature type="domain" description="PDZ" evidence="10">
    <location>
        <begin position="271"/>
        <end position="361"/>
    </location>
</feature>
<evidence type="ECO:0000256" key="3">
    <source>
        <dbReference type="ARBA" id="ARBA00022729"/>
    </source>
</evidence>
<evidence type="ECO:0000256" key="4">
    <source>
        <dbReference type="ARBA" id="ARBA00022737"/>
    </source>
</evidence>
<keyword evidence="4" id="KW-0677">Repeat</keyword>
<evidence type="ECO:0000259" key="10">
    <source>
        <dbReference type="PROSITE" id="PS50106"/>
    </source>
</evidence>
<dbReference type="EMBL" id="CAACVI010000001">
    <property type="protein sequence ID" value="VEN72799.1"/>
    <property type="molecule type" value="Genomic_DNA"/>
</dbReference>
<keyword evidence="3 9" id="KW-0732">Signal</keyword>
<dbReference type="SUPFAM" id="SSF50494">
    <property type="entry name" value="Trypsin-like serine proteases"/>
    <property type="match status" value="1"/>
</dbReference>
<feature type="binding site" evidence="8">
    <location>
        <begin position="246"/>
        <end position="250"/>
    </location>
    <ligand>
        <name>substrate</name>
    </ligand>
</feature>
<evidence type="ECO:0000256" key="6">
    <source>
        <dbReference type="ARBA" id="ARBA00022825"/>
    </source>
</evidence>
<dbReference type="Pfam" id="PF13180">
    <property type="entry name" value="PDZ_2"/>
    <property type="match status" value="1"/>
</dbReference>
<dbReference type="FunFam" id="2.40.10.10:FF:000001">
    <property type="entry name" value="Periplasmic serine protease DegS"/>
    <property type="match status" value="1"/>
</dbReference>
<accession>A0A484HIX2</accession>
<evidence type="ECO:0000313" key="11">
    <source>
        <dbReference type="EMBL" id="VEN72799.1"/>
    </source>
</evidence>
<name>A0A484HIX2_9BACT</name>
<evidence type="ECO:0000256" key="8">
    <source>
        <dbReference type="PIRSR" id="PIRSR611782-2"/>
    </source>
</evidence>
<feature type="chain" id="PRO_5039011390" evidence="9">
    <location>
        <begin position="22"/>
        <end position="472"/>
    </location>
</feature>
<dbReference type="NCBIfam" id="TIGR02037">
    <property type="entry name" value="degP_htrA_DO"/>
    <property type="match status" value="1"/>
</dbReference>
<reference evidence="11" key="1">
    <citation type="submission" date="2019-01" db="EMBL/GenBank/DDBJ databases">
        <authorList>
            <consortium name="Genoscope - CEA"/>
            <person name="William W."/>
        </authorList>
    </citation>
    <scope>NUCLEOTIDE SEQUENCE</scope>
    <source>
        <strain evidence="11">CR-1</strain>
    </source>
</reference>
<gene>
    <name evidence="11" type="ORF">EPICR_10298</name>
</gene>
<dbReference type="PROSITE" id="PS50106">
    <property type="entry name" value="PDZ"/>
    <property type="match status" value="1"/>
</dbReference>
<dbReference type="Gene3D" id="2.30.42.10">
    <property type="match status" value="2"/>
</dbReference>
<feature type="active site" description="Charge relay system" evidence="7">
    <location>
        <position position="124"/>
    </location>
</feature>
<evidence type="ECO:0000256" key="2">
    <source>
        <dbReference type="ARBA" id="ARBA00022670"/>
    </source>
</evidence>
<dbReference type="InterPro" id="IPR009003">
    <property type="entry name" value="Peptidase_S1_PA"/>
</dbReference>
<dbReference type="InterPro" id="IPR001478">
    <property type="entry name" value="PDZ"/>
</dbReference>
<dbReference type="SMART" id="SM00228">
    <property type="entry name" value="PDZ"/>
    <property type="match status" value="2"/>
</dbReference>
<dbReference type="InterPro" id="IPR011782">
    <property type="entry name" value="Pept_S1C_Do"/>
</dbReference>
<keyword evidence="6" id="KW-0720">Serine protease</keyword>
<feature type="binding site" evidence="8">
    <location>
        <begin position="228"/>
        <end position="230"/>
    </location>
    <ligand>
        <name>substrate</name>
    </ligand>
</feature>
<feature type="binding site" evidence="8">
    <location>
        <position position="154"/>
    </location>
    <ligand>
        <name>substrate</name>
    </ligand>
</feature>
<dbReference type="PANTHER" id="PTHR43343:SF3">
    <property type="entry name" value="PROTEASE DO-LIKE 8, CHLOROPLASTIC"/>
    <property type="match status" value="1"/>
</dbReference>
<dbReference type="InterPro" id="IPR036034">
    <property type="entry name" value="PDZ_sf"/>
</dbReference>
<evidence type="ECO:0000256" key="5">
    <source>
        <dbReference type="ARBA" id="ARBA00022801"/>
    </source>
</evidence>
<evidence type="ECO:0000256" key="9">
    <source>
        <dbReference type="SAM" id="SignalP"/>
    </source>
</evidence>
<dbReference type="SUPFAM" id="SSF50156">
    <property type="entry name" value="PDZ domain-like"/>
    <property type="match status" value="2"/>
</dbReference>
<dbReference type="EC" id="3.4.21.107" evidence="11"/>
<evidence type="ECO:0000256" key="7">
    <source>
        <dbReference type="PIRSR" id="PIRSR611782-1"/>
    </source>
</evidence>
<dbReference type="InterPro" id="IPR051201">
    <property type="entry name" value="Chloro_Bact_Ser_Proteases"/>
</dbReference>
<comment type="similarity">
    <text evidence="1">Belongs to the peptidase S1C family.</text>
</comment>
<organism evidence="11">
    <name type="scientific">uncultured Desulfobacteraceae bacterium</name>
    <dbReference type="NCBI Taxonomy" id="218296"/>
    <lineage>
        <taxon>Bacteria</taxon>
        <taxon>Pseudomonadati</taxon>
        <taxon>Thermodesulfobacteriota</taxon>
        <taxon>Desulfobacteria</taxon>
        <taxon>Desulfobacterales</taxon>
        <taxon>Desulfobacteraceae</taxon>
        <taxon>environmental samples</taxon>
    </lineage>
</organism>
<dbReference type="AlphaFoldDB" id="A0A484HIX2"/>
<protein>
    <submittedName>
        <fullName evidence="11">Periplasmic serine endoprotease DegP-like</fullName>
        <ecNumber evidence="11">3.4.21.107</ecNumber>
    </submittedName>
</protein>
<keyword evidence="5 11" id="KW-0378">Hydrolase</keyword>
<dbReference type="PANTHER" id="PTHR43343">
    <property type="entry name" value="PEPTIDASE S12"/>
    <property type="match status" value="1"/>
</dbReference>
<sequence>MPHLNSTFRQTAMKWAMGAFASLLAPAFLAAAVWDRPAQAAPYNRETPVVAAVRKVGPAVVNISSKKSVERRPNPFSAFGADPFFDSFFKEFFESRRPRRYERTSLGSGVIIDGKRGYILTNAHVVANAGAITAALKDEREFEAQVVGADPDSDLSVLKISSKEPLPSIEMGDSNDIMPGETVIAIGNPFGFSHTVTTGVVSALNRSVKTQDRLYRDFIQTDASINPGNSGGPLLNINGELIGINTAIYAKAQGIGFAIPIGRARRIVEDLIQYGEVVPAWIGVRVQEMDERLRSYLKGGGQGLMVAGVERQSPAFKAGVRQGDILQSLNGRSVESKEDYEALARDLSPGDRVGLVLLRKNKKINARVKTALFPEERALDFARERLGIEIEDLGLANRLRRRISGVRITFVDPSSRLGRVGAEPGDVISRIDEIEIANVRDFKKAMVKYRTKKSMVVLLLRGGQGYYITLKM</sequence>
<dbReference type="PRINTS" id="PR00834">
    <property type="entry name" value="PROTEASES2C"/>
</dbReference>